<gene>
    <name evidence="2" type="ORF">AM506_16375</name>
</gene>
<name>A0A0P6WQ16_9BACI</name>
<dbReference type="eggNOG" id="ENOG502Z9IG">
    <property type="taxonomic scope" value="Bacteria"/>
</dbReference>
<dbReference type="Proteomes" id="UP000050398">
    <property type="component" value="Unassembled WGS sequence"/>
</dbReference>
<keyword evidence="1" id="KW-1133">Transmembrane helix</keyword>
<evidence type="ECO:0000256" key="1">
    <source>
        <dbReference type="SAM" id="Phobius"/>
    </source>
</evidence>
<dbReference type="PATRIC" id="fig|218284.4.peg.1477"/>
<sequence>MDTQLIISLVILIVLADIGAIILFIKYRRGHMEENPLVTILKKEAIVFYYALFRWKVKPSEGTYAYHKGSNYFWLFIALLHEQVIEAFAFHYYLKDVDPLRADILVVLHVYSILYMLGDYNLVRNSPIAFKENQVEMKIGVRRSLCFNIEDVSAIQPARTQYAKSGGIIHEKNVFHVAMLPRVFTRVFGMIDELRYEIIFKEPIEARGCFGQRKLVKKALIYMEDAEPFIQDLRAKVQNRAAVDEDFQGVIIK</sequence>
<accession>A0A0P6WQ16</accession>
<reference evidence="2 3" key="1">
    <citation type="submission" date="2015-08" db="EMBL/GenBank/DDBJ databases">
        <title>Draft Genome Sequence of Bacillus vietnamensis UCD-SED5.</title>
        <authorList>
            <person name="Lee R.D."/>
            <person name="Jospin G."/>
            <person name="Lang J.M."/>
            <person name="Coil D.A."/>
            <person name="Eisen J.A."/>
        </authorList>
    </citation>
    <scope>NUCLEOTIDE SEQUENCE [LARGE SCALE GENOMIC DNA]</scope>
    <source>
        <strain evidence="2 3">UCD-SED5</strain>
    </source>
</reference>
<organism evidence="2 3">
    <name type="scientific">Rossellomorea vietnamensis</name>
    <dbReference type="NCBI Taxonomy" id="218284"/>
    <lineage>
        <taxon>Bacteria</taxon>
        <taxon>Bacillati</taxon>
        <taxon>Bacillota</taxon>
        <taxon>Bacilli</taxon>
        <taxon>Bacillales</taxon>
        <taxon>Bacillaceae</taxon>
        <taxon>Rossellomorea</taxon>
    </lineage>
</organism>
<dbReference type="AlphaFoldDB" id="A0A0P6WQ16"/>
<proteinExistence type="predicted"/>
<dbReference type="OrthoDB" id="378663at2"/>
<evidence type="ECO:0000313" key="3">
    <source>
        <dbReference type="Proteomes" id="UP000050398"/>
    </source>
</evidence>
<feature type="transmembrane region" description="Helical" evidence="1">
    <location>
        <begin position="72"/>
        <end position="94"/>
    </location>
</feature>
<feature type="transmembrane region" description="Helical" evidence="1">
    <location>
        <begin position="100"/>
        <end position="118"/>
    </location>
</feature>
<protein>
    <submittedName>
        <fullName evidence="2">Uncharacterized protein</fullName>
    </submittedName>
</protein>
<feature type="transmembrane region" description="Helical" evidence="1">
    <location>
        <begin position="6"/>
        <end position="25"/>
    </location>
</feature>
<keyword evidence="1" id="KW-0472">Membrane</keyword>
<keyword evidence="1" id="KW-0812">Transmembrane</keyword>
<evidence type="ECO:0000313" key="2">
    <source>
        <dbReference type="EMBL" id="KPL58435.1"/>
    </source>
</evidence>
<dbReference type="EMBL" id="LIXZ01000015">
    <property type="protein sequence ID" value="KPL58435.1"/>
    <property type="molecule type" value="Genomic_DNA"/>
</dbReference>
<comment type="caution">
    <text evidence="2">The sequence shown here is derived from an EMBL/GenBank/DDBJ whole genome shotgun (WGS) entry which is preliminary data.</text>
</comment>
<dbReference type="RefSeq" id="WP_060673555.1">
    <property type="nucleotide sequence ID" value="NZ_LIXZ01000015.1"/>
</dbReference>